<keyword evidence="2 3" id="KW-0694">RNA-binding</keyword>
<dbReference type="PROSITE" id="PS50886">
    <property type="entry name" value="TRBD"/>
    <property type="match status" value="1"/>
</dbReference>
<evidence type="ECO:0000313" key="6">
    <source>
        <dbReference type="Proteomes" id="UP000228996"/>
    </source>
</evidence>
<evidence type="ECO:0000256" key="2">
    <source>
        <dbReference type="ARBA" id="ARBA00022884"/>
    </source>
</evidence>
<dbReference type="SUPFAM" id="SSF50249">
    <property type="entry name" value="Nucleic acid-binding proteins"/>
    <property type="match status" value="1"/>
</dbReference>
<accession>A0A2M6XCA4</accession>
<name>A0A2M6XCA4_9BACT</name>
<dbReference type="PANTHER" id="PTHR11586:SF37">
    <property type="entry name" value="TRNA-BINDING DOMAIN-CONTAINING PROTEIN"/>
    <property type="match status" value="1"/>
</dbReference>
<dbReference type="PANTHER" id="PTHR11586">
    <property type="entry name" value="TRNA-AMINOACYLATION COFACTOR ARC1 FAMILY MEMBER"/>
    <property type="match status" value="1"/>
</dbReference>
<keyword evidence="1 3" id="KW-0820">tRNA-binding</keyword>
<evidence type="ECO:0000259" key="4">
    <source>
        <dbReference type="PROSITE" id="PS50886"/>
    </source>
</evidence>
<feature type="domain" description="TRNA-binding" evidence="4">
    <location>
        <begin position="27"/>
        <end position="128"/>
    </location>
</feature>
<dbReference type="InterPro" id="IPR002547">
    <property type="entry name" value="tRNA-bd_dom"/>
</dbReference>
<sequence>MAEKNKKIAPKSEFCYTPAMNSITLDDFTKLDLRVGQIVSAKKPEWSEKLVKLQVDFGEMGIKQVFSRIAKWYTPEDLVGKQAVFLVNLPPRIIHEEKSEAMILTAQNNDSYSIVIPQKEATNGSRIC</sequence>
<dbReference type="AlphaFoldDB" id="A0A2M6XCA4"/>
<organism evidence="5 6">
    <name type="scientific">Candidatus Shapirobacteria bacterium CG08_land_8_20_14_0_20_39_18</name>
    <dbReference type="NCBI Taxonomy" id="1974883"/>
    <lineage>
        <taxon>Bacteria</taxon>
        <taxon>Candidatus Shapironibacteriota</taxon>
    </lineage>
</organism>
<evidence type="ECO:0000313" key="5">
    <source>
        <dbReference type="EMBL" id="PIU03311.1"/>
    </source>
</evidence>
<evidence type="ECO:0000256" key="1">
    <source>
        <dbReference type="ARBA" id="ARBA00022555"/>
    </source>
</evidence>
<dbReference type="InterPro" id="IPR051270">
    <property type="entry name" value="Tyrosine-tRNA_ligase_regulator"/>
</dbReference>
<dbReference type="Proteomes" id="UP000228996">
    <property type="component" value="Unassembled WGS sequence"/>
</dbReference>
<dbReference type="Pfam" id="PF01588">
    <property type="entry name" value="tRNA_bind"/>
    <property type="match status" value="1"/>
</dbReference>
<dbReference type="GO" id="GO:0000049">
    <property type="term" value="F:tRNA binding"/>
    <property type="evidence" value="ECO:0007669"/>
    <property type="project" value="UniProtKB-UniRule"/>
</dbReference>
<protein>
    <recommendedName>
        <fullName evidence="4">tRNA-binding domain-containing protein</fullName>
    </recommendedName>
</protein>
<comment type="caution">
    <text evidence="5">The sequence shown here is derived from an EMBL/GenBank/DDBJ whole genome shotgun (WGS) entry which is preliminary data.</text>
</comment>
<dbReference type="InterPro" id="IPR012340">
    <property type="entry name" value="NA-bd_OB-fold"/>
</dbReference>
<evidence type="ECO:0000256" key="3">
    <source>
        <dbReference type="PROSITE-ProRule" id="PRU00209"/>
    </source>
</evidence>
<proteinExistence type="predicted"/>
<dbReference type="Gene3D" id="2.40.50.140">
    <property type="entry name" value="Nucleic acid-binding proteins"/>
    <property type="match status" value="1"/>
</dbReference>
<gene>
    <name evidence="5" type="ORF">COT44_03750</name>
</gene>
<reference evidence="6" key="1">
    <citation type="submission" date="2017-09" db="EMBL/GenBank/DDBJ databases">
        <title>Depth-based differentiation of microbial function through sediment-hosted aquifers and enrichment of novel symbionts in the deep terrestrial subsurface.</title>
        <authorList>
            <person name="Probst A.J."/>
            <person name="Ladd B."/>
            <person name="Jarett J.K."/>
            <person name="Geller-Mcgrath D.E."/>
            <person name="Sieber C.M.K."/>
            <person name="Emerson J.B."/>
            <person name="Anantharaman K."/>
            <person name="Thomas B.C."/>
            <person name="Malmstrom R."/>
            <person name="Stieglmeier M."/>
            <person name="Klingl A."/>
            <person name="Woyke T."/>
            <person name="Ryan C.M."/>
            <person name="Banfield J.F."/>
        </authorList>
    </citation>
    <scope>NUCLEOTIDE SEQUENCE [LARGE SCALE GENOMIC DNA]</scope>
</reference>
<dbReference type="EMBL" id="PEYO01000018">
    <property type="protein sequence ID" value="PIU03311.1"/>
    <property type="molecule type" value="Genomic_DNA"/>
</dbReference>